<keyword evidence="2" id="KW-1185">Reference proteome</keyword>
<name>A0ABW8MT60_9BURK</name>
<dbReference type="Proteomes" id="UP001620514">
    <property type="component" value="Unassembled WGS sequence"/>
</dbReference>
<sequence>MGLLDRFRRPSTPQPPMRPVLLDHFYHDGRGPTLMKVHYSGSGKVIVAADYFLADEPYTPENLRHLLFVKPQVFMFTPEEVESYTPEFNPWEGGARFAAVDLGKSSWLQRFNARHLGNCSHYRCMFYDEFLDVICEDVKAGHGGYAG</sequence>
<evidence type="ECO:0000313" key="1">
    <source>
        <dbReference type="EMBL" id="MFK4446883.1"/>
    </source>
</evidence>
<dbReference type="RefSeq" id="WP_404612071.1">
    <property type="nucleotide sequence ID" value="NZ_JBIYDN010000029.1"/>
</dbReference>
<protein>
    <submittedName>
        <fullName evidence="1">Uncharacterized protein</fullName>
    </submittedName>
</protein>
<reference evidence="1 2" key="1">
    <citation type="submission" date="2024-11" db="EMBL/GenBank/DDBJ databases">
        <title>Using genomics to understand microbial adaptation to soil warming.</title>
        <authorList>
            <person name="Deangelis K.M. PhD."/>
        </authorList>
    </citation>
    <scope>NUCLEOTIDE SEQUENCE [LARGE SCALE GENOMIC DNA]</scope>
    <source>
        <strain evidence="1 2">GAS97</strain>
    </source>
</reference>
<organism evidence="1 2">
    <name type="scientific">Caballeronia udeis</name>
    <dbReference type="NCBI Taxonomy" id="1232866"/>
    <lineage>
        <taxon>Bacteria</taxon>
        <taxon>Pseudomonadati</taxon>
        <taxon>Pseudomonadota</taxon>
        <taxon>Betaproteobacteria</taxon>
        <taxon>Burkholderiales</taxon>
        <taxon>Burkholderiaceae</taxon>
        <taxon>Caballeronia</taxon>
    </lineage>
</organism>
<proteinExistence type="predicted"/>
<gene>
    <name evidence="1" type="ORF">ABH943_006915</name>
</gene>
<dbReference type="EMBL" id="JBIYDN010000029">
    <property type="protein sequence ID" value="MFK4446883.1"/>
    <property type="molecule type" value="Genomic_DNA"/>
</dbReference>
<evidence type="ECO:0000313" key="2">
    <source>
        <dbReference type="Proteomes" id="UP001620514"/>
    </source>
</evidence>
<comment type="caution">
    <text evidence="1">The sequence shown here is derived from an EMBL/GenBank/DDBJ whole genome shotgun (WGS) entry which is preliminary data.</text>
</comment>
<accession>A0ABW8MT60</accession>